<gene>
    <name evidence="3" type="ORF">C8J55DRAFT_562731</name>
</gene>
<dbReference type="AlphaFoldDB" id="A0A9W9DKL9"/>
<evidence type="ECO:0000256" key="1">
    <source>
        <dbReference type="SAM" id="MobiDB-lite"/>
    </source>
</evidence>
<sequence length="328" mass="36547">MTNLITYVAVSFVVSEGSLGPPRAKESNQSSTYAAPLPRSAAIPISTVLDSATPSNLSPAASDSSSIPVAVSSGSIPVDESDRMKSPRDEDTYDLTKLRAIQEQLEREKSHPSWDPTDIEFIGDPSASPTLPESSDHLLLLRKGPSNSFIRGHLEWLKQSSDFVATLSKTNPTYQSYTFQNVRKVVQRELDRQTVLAWNKVEEEWNRQRRISLCKQRRVKAHNPSKQSYLIIWILAAVMHFICNIAVERMAFLLGGLRIVAGLQGGTPDEIISFIPKEMDTIAARLDLEPHYTTFACCPRCFQLYDKDDFPTDVPTRPLQTASPVVVD</sequence>
<name>A0A9W9DKL9_9AGAR</name>
<evidence type="ECO:0000313" key="4">
    <source>
        <dbReference type="Proteomes" id="UP001150238"/>
    </source>
</evidence>
<feature type="transmembrane region" description="Helical" evidence="2">
    <location>
        <begin position="228"/>
        <end position="247"/>
    </location>
</feature>
<feature type="compositionally biased region" description="Low complexity" evidence="1">
    <location>
        <begin position="58"/>
        <end position="78"/>
    </location>
</feature>
<keyword evidence="2" id="KW-0472">Membrane</keyword>
<dbReference type="EMBL" id="JANVFS010000024">
    <property type="protein sequence ID" value="KAJ4474081.1"/>
    <property type="molecule type" value="Genomic_DNA"/>
</dbReference>
<feature type="compositionally biased region" description="Basic and acidic residues" evidence="1">
    <location>
        <begin position="80"/>
        <end position="95"/>
    </location>
</feature>
<evidence type="ECO:0000256" key="2">
    <source>
        <dbReference type="SAM" id="Phobius"/>
    </source>
</evidence>
<proteinExistence type="predicted"/>
<dbReference type="Proteomes" id="UP001150238">
    <property type="component" value="Unassembled WGS sequence"/>
</dbReference>
<reference evidence="3" key="1">
    <citation type="submission" date="2022-08" db="EMBL/GenBank/DDBJ databases">
        <authorList>
            <consortium name="DOE Joint Genome Institute"/>
            <person name="Min B."/>
            <person name="Riley R."/>
            <person name="Sierra-Patev S."/>
            <person name="Naranjo-Ortiz M."/>
            <person name="Looney B."/>
            <person name="Konkel Z."/>
            <person name="Slot J.C."/>
            <person name="Sakamoto Y."/>
            <person name="Steenwyk J.L."/>
            <person name="Rokas A."/>
            <person name="Carro J."/>
            <person name="Camarero S."/>
            <person name="Ferreira P."/>
            <person name="Molpeceres G."/>
            <person name="Ruiz-Duenas F.J."/>
            <person name="Serrano A."/>
            <person name="Henrissat B."/>
            <person name="Drula E."/>
            <person name="Hughes K.W."/>
            <person name="Mata J.L."/>
            <person name="Ishikawa N.K."/>
            <person name="Vargas-Isla R."/>
            <person name="Ushijima S."/>
            <person name="Smith C.A."/>
            <person name="Ahrendt S."/>
            <person name="Andreopoulos W."/>
            <person name="He G."/>
            <person name="Labutti K."/>
            <person name="Lipzen A."/>
            <person name="Ng V."/>
            <person name="Sandor L."/>
            <person name="Barry K."/>
            <person name="Martinez A.T."/>
            <person name="Xiao Y."/>
            <person name="Gibbons J.G."/>
            <person name="Terashima K."/>
            <person name="Hibbett D.S."/>
            <person name="Grigoriev I.V."/>
        </authorList>
    </citation>
    <scope>NUCLEOTIDE SEQUENCE</scope>
    <source>
        <strain evidence="3">Sp2 HRB7682 ss15</strain>
    </source>
</reference>
<protein>
    <submittedName>
        <fullName evidence="3">Uncharacterized protein</fullName>
    </submittedName>
</protein>
<organism evidence="3 4">
    <name type="scientific">Lentinula lateritia</name>
    <dbReference type="NCBI Taxonomy" id="40482"/>
    <lineage>
        <taxon>Eukaryota</taxon>
        <taxon>Fungi</taxon>
        <taxon>Dikarya</taxon>
        <taxon>Basidiomycota</taxon>
        <taxon>Agaricomycotina</taxon>
        <taxon>Agaricomycetes</taxon>
        <taxon>Agaricomycetidae</taxon>
        <taxon>Agaricales</taxon>
        <taxon>Marasmiineae</taxon>
        <taxon>Omphalotaceae</taxon>
        <taxon>Lentinula</taxon>
    </lineage>
</organism>
<comment type="caution">
    <text evidence="3">The sequence shown here is derived from an EMBL/GenBank/DDBJ whole genome shotgun (WGS) entry which is preliminary data.</text>
</comment>
<accession>A0A9W9DKL9</accession>
<keyword evidence="2" id="KW-1133">Transmembrane helix</keyword>
<keyword evidence="2" id="KW-0812">Transmembrane</keyword>
<evidence type="ECO:0000313" key="3">
    <source>
        <dbReference type="EMBL" id="KAJ4474081.1"/>
    </source>
</evidence>
<feature type="region of interest" description="Disordered" evidence="1">
    <location>
        <begin position="54"/>
        <end position="95"/>
    </location>
</feature>
<reference evidence="3" key="2">
    <citation type="journal article" date="2023" name="Proc. Natl. Acad. Sci. U.S.A.">
        <title>A global phylogenomic analysis of the shiitake genus Lentinula.</title>
        <authorList>
            <person name="Sierra-Patev S."/>
            <person name="Min B."/>
            <person name="Naranjo-Ortiz M."/>
            <person name="Looney B."/>
            <person name="Konkel Z."/>
            <person name="Slot J.C."/>
            <person name="Sakamoto Y."/>
            <person name="Steenwyk J.L."/>
            <person name="Rokas A."/>
            <person name="Carro J."/>
            <person name="Camarero S."/>
            <person name="Ferreira P."/>
            <person name="Molpeceres G."/>
            <person name="Ruiz-Duenas F.J."/>
            <person name="Serrano A."/>
            <person name="Henrissat B."/>
            <person name="Drula E."/>
            <person name="Hughes K.W."/>
            <person name="Mata J.L."/>
            <person name="Ishikawa N.K."/>
            <person name="Vargas-Isla R."/>
            <person name="Ushijima S."/>
            <person name="Smith C.A."/>
            <person name="Donoghue J."/>
            <person name="Ahrendt S."/>
            <person name="Andreopoulos W."/>
            <person name="He G."/>
            <person name="LaButti K."/>
            <person name="Lipzen A."/>
            <person name="Ng V."/>
            <person name="Riley R."/>
            <person name="Sandor L."/>
            <person name="Barry K."/>
            <person name="Martinez A.T."/>
            <person name="Xiao Y."/>
            <person name="Gibbons J.G."/>
            <person name="Terashima K."/>
            <person name="Grigoriev I.V."/>
            <person name="Hibbett D."/>
        </authorList>
    </citation>
    <scope>NUCLEOTIDE SEQUENCE</scope>
    <source>
        <strain evidence="3">Sp2 HRB7682 ss15</strain>
    </source>
</reference>